<dbReference type="Proteomes" id="UP000061660">
    <property type="component" value="Chromosome"/>
</dbReference>
<evidence type="ECO:0000313" key="4">
    <source>
        <dbReference type="Proteomes" id="UP000061660"/>
    </source>
</evidence>
<evidence type="ECO:0000313" key="3">
    <source>
        <dbReference type="EMBL" id="ALS25146.1"/>
    </source>
</evidence>
<dbReference type="STRING" id="162209.IJ22_48840"/>
<dbReference type="KEGG" id="pnp:IJ22_48840"/>
<name>A0A0U2WIM6_9BACL</name>
<evidence type="ECO:0000256" key="1">
    <source>
        <dbReference type="SAM" id="Coils"/>
    </source>
</evidence>
<dbReference type="Pfam" id="PF01814">
    <property type="entry name" value="Hemerythrin"/>
    <property type="match status" value="1"/>
</dbReference>
<dbReference type="InterPro" id="IPR012312">
    <property type="entry name" value="Hemerythrin-like"/>
</dbReference>
<evidence type="ECO:0000259" key="2">
    <source>
        <dbReference type="Pfam" id="PF01814"/>
    </source>
</evidence>
<feature type="domain" description="Hemerythrin-like" evidence="2">
    <location>
        <begin position="20"/>
        <end position="165"/>
    </location>
</feature>
<dbReference type="EMBL" id="CP013652">
    <property type="protein sequence ID" value="ALS25146.1"/>
    <property type="molecule type" value="Genomic_DNA"/>
</dbReference>
<organism evidence="3 4">
    <name type="scientific">Paenibacillus naphthalenovorans</name>
    <dbReference type="NCBI Taxonomy" id="162209"/>
    <lineage>
        <taxon>Bacteria</taxon>
        <taxon>Bacillati</taxon>
        <taxon>Bacillota</taxon>
        <taxon>Bacilli</taxon>
        <taxon>Bacillales</taxon>
        <taxon>Paenibacillaceae</taxon>
        <taxon>Paenibacillus</taxon>
    </lineage>
</organism>
<sequence>MERGKDRFLNAARPSDLVVMLERMRDEHLKMKQTIAELEAAVERADRMPDVLTVAHEMRRIKQPLIAYMNELERHATWEEKELQPLLDDYFFNKHAPKIKDSIWAMEKDHQLGTASLETFLQRLDEFGLRPHAAAVAEAVGCFMQGCGLLKKHFRLEEEVIMPLVEQMLNDSDADGHSKRK</sequence>
<keyword evidence="4" id="KW-1185">Reference proteome</keyword>
<keyword evidence="1" id="KW-0175">Coiled coil</keyword>
<dbReference type="PATRIC" id="fig|162209.4.peg.5157"/>
<reference evidence="3 4" key="2">
    <citation type="journal article" date="2016" name="Genome Announc.">
        <title>Complete Genome Sequences of Two Interactive Moderate Thermophiles, Paenibacillus napthalenovorans 32O-Y and Paenibacillus sp. 32O-W.</title>
        <authorList>
            <person name="Butler R.R.III."/>
            <person name="Wang J."/>
            <person name="Stark B.C."/>
            <person name="Pombert J.F."/>
        </authorList>
    </citation>
    <scope>NUCLEOTIDE SEQUENCE [LARGE SCALE GENOMIC DNA]</scope>
    <source>
        <strain evidence="3 4">32O-Y</strain>
    </source>
</reference>
<reference evidence="4" key="1">
    <citation type="submission" date="2015-12" db="EMBL/GenBank/DDBJ databases">
        <title>Complete genome sequences of two moderately thermophilic Paenibacillus species.</title>
        <authorList>
            <person name="Butler R.III."/>
            <person name="Wang J."/>
            <person name="Stark B.C."/>
            <person name="Pombert J.-F."/>
        </authorList>
    </citation>
    <scope>NUCLEOTIDE SEQUENCE [LARGE SCALE GENOMIC DNA]</scope>
    <source>
        <strain evidence="4">32O-Y</strain>
    </source>
</reference>
<dbReference type="AlphaFoldDB" id="A0A0U2WIM6"/>
<feature type="coiled-coil region" evidence="1">
    <location>
        <begin position="21"/>
        <end position="48"/>
    </location>
</feature>
<gene>
    <name evidence="3" type="ORF">IJ22_48840</name>
</gene>
<protein>
    <submittedName>
        <fullName evidence="3">Hemerythrin HHE cation binding domain-containing protein</fullName>
    </submittedName>
</protein>
<dbReference type="Gene3D" id="1.20.120.520">
    <property type="entry name" value="nmb1532 protein domain like"/>
    <property type="match status" value="1"/>
</dbReference>
<dbReference type="OrthoDB" id="2587424at2"/>
<accession>A0A0U2WIM6</accession>
<proteinExistence type="predicted"/>
<dbReference type="RefSeq" id="WP_062410576.1">
    <property type="nucleotide sequence ID" value="NZ_CP013652.1"/>
</dbReference>